<dbReference type="EC" id="4.99.1.-" evidence="1"/>
<comment type="caution">
    <text evidence="1">The sequence shown here is derived from an EMBL/GenBank/DDBJ whole genome shotgun (WGS) entry which is preliminary data.</text>
</comment>
<reference evidence="1 2" key="1">
    <citation type="submission" date="2009-04" db="EMBL/GenBank/DDBJ databases">
        <authorList>
            <person name="Sebastian Y."/>
            <person name="Madupu R."/>
            <person name="Durkin A.S."/>
            <person name="Torralba M."/>
            <person name="Methe B."/>
            <person name="Sutton G.G."/>
            <person name="Strausberg R.L."/>
            <person name="Nelson K.E."/>
        </authorList>
    </citation>
    <scope>NUCLEOTIDE SEQUENCE [LARGE SCALE GENOMIC DNA]</scope>
    <source>
        <strain evidence="2">ATCC 35406 / BCRC 14492 / JCM 8526 / NCTC 13058 / HG 370</strain>
    </source>
</reference>
<evidence type="ECO:0000313" key="1">
    <source>
        <dbReference type="EMBL" id="EEN83006.1"/>
    </source>
</evidence>
<dbReference type="Proteomes" id="UP000004295">
    <property type="component" value="Unassembled WGS sequence"/>
</dbReference>
<keyword evidence="1" id="KW-0456">Lyase</keyword>
<dbReference type="STRING" id="553175.POREN0001_0954"/>
<gene>
    <name evidence="1" type="primary">cbiK</name>
    <name evidence="1" type="ORF">POREN0001_0954</name>
</gene>
<dbReference type="GO" id="GO:0016852">
    <property type="term" value="F:sirohydrochlorin cobaltochelatase activity"/>
    <property type="evidence" value="ECO:0007669"/>
    <property type="project" value="InterPro"/>
</dbReference>
<keyword evidence="2" id="KW-1185">Reference proteome</keyword>
<dbReference type="SUPFAM" id="SSF53800">
    <property type="entry name" value="Chelatase"/>
    <property type="match status" value="1"/>
</dbReference>
<sequence>MKRISHYLFILWAGIFLLQACASKRISQEKEKQAKLAQKITSLRQGSQAILLVAFGSTWQEAHNAYNALQRELTRTFNSASTGKNAPQDVYLAFTSGMCIQRCQQKGLGDFYSPHTWLAALAQAGYTSIVVQSLHVAQGKEYLDLAQEVNTFTQAHPSIDVALQGPLLDHAPEVAKILCKSYERELKSGATLLFMGHGTPKKYDIGGREEIHLLFEQELQKQAPRCFVATIDTEGNLLEDTIARMQKKGIKGGRVICIPLMTIAGDHAHNDMRGGDEDTPEAKSWRAELVKAGYQCSKEDCRLIGLIEMPEVVQFLERQLEKQITRKR</sequence>
<evidence type="ECO:0000313" key="2">
    <source>
        <dbReference type="Proteomes" id="UP000004295"/>
    </source>
</evidence>
<dbReference type="EMBL" id="ACNN01000016">
    <property type="protein sequence ID" value="EEN83006.1"/>
    <property type="molecule type" value="Genomic_DNA"/>
</dbReference>
<dbReference type="GO" id="GO:0019251">
    <property type="term" value="P:anaerobic cobalamin biosynthetic process"/>
    <property type="evidence" value="ECO:0007669"/>
    <property type="project" value="InterPro"/>
</dbReference>
<name>C3JA30_POREA</name>
<protein>
    <submittedName>
        <fullName evidence="1">Cobalt chelatase (CbiK)</fullName>
        <ecNumber evidence="1">4.99.1.-</ecNumber>
    </submittedName>
</protein>
<proteinExistence type="predicted"/>
<dbReference type="PROSITE" id="PS51257">
    <property type="entry name" value="PROKAR_LIPOPROTEIN"/>
    <property type="match status" value="1"/>
</dbReference>
<dbReference type="Gene3D" id="3.40.50.1400">
    <property type="match status" value="2"/>
</dbReference>
<dbReference type="Pfam" id="PF06180">
    <property type="entry name" value="CbiK"/>
    <property type="match status" value="1"/>
</dbReference>
<dbReference type="eggNOG" id="COG4822">
    <property type="taxonomic scope" value="Bacteria"/>
</dbReference>
<dbReference type="GeneID" id="93364780"/>
<dbReference type="RefSeq" id="WP_004333282.1">
    <property type="nucleotide sequence ID" value="NZ_ACNN01000016.1"/>
</dbReference>
<dbReference type="AlphaFoldDB" id="C3JA30"/>
<organism evidence="1 2">
    <name type="scientific">Porphyromonas endodontalis (strain ATCC 35406 / DSM 24491 / JCM 8526 / CCUG 16442 / BCRC 14492 / NCTC 13058 / HG 370)</name>
    <name type="common">Bacteroides endodontalis</name>
    <dbReference type="NCBI Taxonomy" id="553175"/>
    <lineage>
        <taxon>Bacteria</taxon>
        <taxon>Pseudomonadati</taxon>
        <taxon>Bacteroidota</taxon>
        <taxon>Bacteroidia</taxon>
        <taxon>Bacteroidales</taxon>
        <taxon>Porphyromonadaceae</taxon>
        <taxon>Porphyromonas</taxon>
    </lineage>
</organism>
<dbReference type="InterPro" id="IPR010388">
    <property type="entry name" value="Anaerobic_Co-chelatase"/>
</dbReference>
<accession>C3JA30</accession>